<keyword evidence="6 9" id="KW-0472">Membrane</keyword>
<dbReference type="Proteomes" id="UP000298663">
    <property type="component" value="Unassembled WGS sequence"/>
</dbReference>
<name>A0A4U5NHG8_STECR</name>
<evidence type="ECO:0000313" key="12">
    <source>
        <dbReference type="Proteomes" id="UP000298663"/>
    </source>
</evidence>
<dbReference type="PANTHER" id="PTHR24229">
    <property type="entry name" value="NEUROPEPTIDES RECEPTOR"/>
    <property type="match status" value="1"/>
</dbReference>
<evidence type="ECO:0000259" key="10">
    <source>
        <dbReference type="PROSITE" id="PS50262"/>
    </source>
</evidence>
<evidence type="ECO:0000256" key="4">
    <source>
        <dbReference type="ARBA" id="ARBA00022989"/>
    </source>
</evidence>
<evidence type="ECO:0000256" key="1">
    <source>
        <dbReference type="ARBA" id="ARBA00004651"/>
    </source>
</evidence>
<dbReference type="AlphaFoldDB" id="A0A4U5NHG8"/>
<feature type="transmembrane region" description="Helical" evidence="9">
    <location>
        <begin position="241"/>
        <end position="266"/>
    </location>
</feature>
<keyword evidence="5" id="KW-0297">G-protein coupled receptor</keyword>
<feature type="transmembrane region" description="Helical" evidence="9">
    <location>
        <begin position="46"/>
        <end position="64"/>
    </location>
</feature>
<dbReference type="OrthoDB" id="5981855at2759"/>
<feature type="transmembrane region" description="Helical" evidence="9">
    <location>
        <begin position="167"/>
        <end position="189"/>
    </location>
</feature>
<evidence type="ECO:0000313" key="11">
    <source>
        <dbReference type="EMBL" id="TKR82153.1"/>
    </source>
</evidence>
<keyword evidence="3 9" id="KW-0812">Transmembrane</keyword>
<feature type="transmembrane region" description="Helical" evidence="9">
    <location>
        <begin position="12"/>
        <end position="34"/>
    </location>
</feature>
<keyword evidence="12" id="KW-1185">Reference proteome</keyword>
<dbReference type="CDD" id="cd00637">
    <property type="entry name" value="7tm_classA_rhodopsin-like"/>
    <property type="match status" value="1"/>
</dbReference>
<evidence type="ECO:0000256" key="6">
    <source>
        <dbReference type="ARBA" id="ARBA00023136"/>
    </source>
</evidence>
<dbReference type="STRING" id="34508.A0A4U5NHG8"/>
<dbReference type="Pfam" id="PF10320">
    <property type="entry name" value="7TM_GPCR_Srsx"/>
    <property type="match status" value="1"/>
</dbReference>
<dbReference type="PROSITE" id="PS50262">
    <property type="entry name" value="G_PROTEIN_RECEP_F1_2"/>
    <property type="match status" value="1"/>
</dbReference>
<feature type="transmembrane region" description="Helical" evidence="9">
    <location>
        <begin position="209"/>
        <end position="229"/>
    </location>
</feature>
<organism evidence="11 12">
    <name type="scientific">Steinernema carpocapsae</name>
    <name type="common">Entomopathogenic nematode</name>
    <dbReference type="NCBI Taxonomy" id="34508"/>
    <lineage>
        <taxon>Eukaryota</taxon>
        <taxon>Metazoa</taxon>
        <taxon>Ecdysozoa</taxon>
        <taxon>Nematoda</taxon>
        <taxon>Chromadorea</taxon>
        <taxon>Rhabditida</taxon>
        <taxon>Tylenchina</taxon>
        <taxon>Panagrolaimomorpha</taxon>
        <taxon>Strongyloidoidea</taxon>
        <taxon>Steinernematidae</taxon>
        <taxon>Steinernema</taxon>
    </lineage>
</organism>
<evidence type="ECO:0000256" key="3">
    <source>
        <dbReference type="ARBA" id="ARBA00022692"/>
    </source>
</evidence>
<gene>
    <name evidence="11" type="ORF">L596_015921</name>
</gene>
<dbReference type="PANTHER" id="PTHR24229:SF40">
    <property type="entry name" value="ALLATOSTATIN C RECEPTOR 1-RELATED"/>
    <property type="match status" value="1"/>
</dbReference>
<evidence type="ECO:0000256" key="9">
    <source>
        <dbReference type="SAM" id="Phobius"/>
    </source>
</evidence>
<comment type="subcellular location">
    <subcellularLocation>
        <location evidence="1">Cell membrane</location>
        <topology evidence="1">Multi-pass membrane protein</topology>
    </subcellularLocation>
</comment>
<dbReference type="EMBL" id="AZBU02000004">
    <property type="protein sequence ID" value="TKR82153.1"/>
    <property type="molecule type" value="Genomic_DNA"/>
</dbReference>
<accession>A0A4U5NHG8</accession>
<dbReference type="Gene3D" id="1.20.1070.10">
    <property type="entry name" value="Rhodopsin 7-helix transmembrane proteins"/>
    <property type="match status" value="1"/>
</dbReference>
<keyword evidence="2" id="KW-1003">Cell membrane</keyword>
<dbReference type="SMART" id="SM01381">
    <property type="entry name" value="7TM_GPCR_Srsx"/>
    <property type="match status" value="1"/>
</dbReference>
<comment type="caution">
    <text evidence="11">The sequence shown here is derived from an EMBL/GenBank/DDBJ whole genome shotgun (WGS) entry which is preliminary data.</text>
</comment>
<reference evidence="11 12" key="1">
    <citation type="journal article" date="2015" name="Genome Biol.">
        <title>Comparative genomics of Steinernema reveals deeply conserved gene regulatory networks.</title>
        <authorList>
            <person name="Dillman A.R."/>
            <person name="Macchietto M."/>
            <person name="Porter C.F."/>
            <person name="Rogers A."/>
            <person name="Williams B."/>
            <person name="Antoshechkin I."/>
            <person name="Lee M.M."/>
            <person name="Goodwin Z."/>
            <person name="Lu X."/>
            <person name="Lewis E.E."/>
            <person name="Goodrich-Blair H."/>
            <person name="Stock S.P."/>
            <person name="Adams B.J."/>
            <person name="Sternberg P.W."/>
            <person name="Mortazavi A."/>
        </authorList>
    </citation>
    <scope>NUCLEOTIDE SEQUENCE [LARGE SCALE GENOMIC DNA]</scope>
    <source>
        <strain evidence="11 12">ALL</strain>
    </source>
</reference>
<protein>
    <recommendedName>
        <fullName evidence="10">G-protein coupled receptors family 1 profile domain-containing protein</fullName>
    </recommendedName>
</protein>
<dbReference type="GO" id="GO:0004930">
    <property type="term" value="F:G protein-coupled receptor activity"/>
    <property type="evidence" value="ECO:0007669"/>
    <property type="project" value="UniProtKB-KW"/>
</dbReference>
<dbReference type="InterPro" id="IPR017452">
    <property type="entry name" value="GPCR_Rhodpsn_7TM"/>
</dbReference>
<evidence type="ECO:0000256" key="8">
    <source>
        <dbReference type="ARBA" id="ARBA00023224"/>
    </source>
</evidence>
<feature type="transmembrane region" description="Helical" evidence="9">
    <location>
        <begin position="84"/>
        <end position="104"/>
    </location>
</feature>
<feature type="domain" description="G-protein coupled receptors family 1 profile" evidence="10">
    <location>
        <begin position="25"/>
        <end position="263"/>
    </location>
</feature>
<dbReference type="GO" id="GO:0005886">
    <property type="term" value="C:plasma membrane"/>
    <property type="evidence" value="ECO:0007669"/>
    <property type="project" value="UniProtKB-SubCell"/>
</dbReference>
<evidence type="ECO:0000256" key="5">
    <source>
        <dbReference type="ARBA" id="ARBA00023040"/>
    </source>
</evidence>
<keyword evidence="8" id="KW-0807">Transducer</keyword>
<dbReference type="GO" id="GO:0007218">
    <property type="term" value="P:neuropeptide signaling pathway"/>
    <property type="evidence" value="ECO:0007669"/>
    <property type="project" value="TreeGrafter"/>
</dbReference>
<evidence type="ECO:0000256" key="7">
    <source>
        <dbReference type="ARBA" id="ARBA00023170"/>
    </source>
</evidence>
<dbReference type="InterPro" id="IPR019424">
    <property type="entry name" value="7TM_GPCR_Srsx"/>
</dbReference>
<dbReference type="InterPro" id="IPR000276">
    <property type="entry name" value="GPCR_Rhodpsn"/>
</dbReference>
<sequence length="331" mass="37945">MKGSPDDLGVVIALRTVLFFVATIANGFIIYLIVKSRKMRKEKFNLLIVLLCIGDIILGISAIFRAAQNLIIRGHYTRLKCLKVGATFIYGAHATQLAMLLIALDRLDTMFRLHNKHVHKIYFLYILAIPFVLILSTIPVSLLFTGIDDREVEYCAVSANWNIKFGYFTFIEMIIYTVLILALYAMIYLLYHLQTKHLSLPKKNNFHNIVYGVVIVYILMWCIPKWILFGLKIVKADIKTIVWSSTITSLCEVFSASVNVIVYGYTHRDLRKAMKKFFLKNFGIHIPSFNPCVKRSMDETPKTAYVNRQIEYLAMRENVNGNGSEYSCDAI</sequence>
<keyword evidence="7" id="KW-0675">Receptor</keyword>
<feature type="transmembrane region" description="Helical" evidence="9">
    <location>
        <begin position="124"/>
        <end position="147"/>
    </location>
</feature>
<proteinExistence type="predicted"/>
<dbReference type="GO" id="GO:0043005">
    <property type="term" value="C:neuron projection"/>
    <property type="evidence" value="ECO:0007669"/>
    <property type="project" value="TreeGrafter"/>
</dbReference>
<evidence type="ECO:0000256" key="2">
    <source>
        <dbReference type="ARBA" id="ARBA00022475"/>
    </source>
</evidence>
<keyword evidence="4 9" id="KW-1133">Transmembrane helix</keyword>
<dbReference type="SUPFAM" id="SSF81321">
    <property type="entry name" value="Family A G protein-coupled receptor-like"/>
    <property type="match status" value="1"/>
</dbReference>
<reference evidence="11 12" key="2">
    <citation type="journal article" date="2019" name="G3 (Bethesda)">
        <title>Hybrid Assembly of the Genome of the Entomopathogenic Nematode Steinernema carpocapsae Identifies the X-Chromosome.</title>
        <authorList>
            <person name="Serra L."/>
            <person name="Macchietto M."/>
            <person name="Macias-Munoz A."/>
            <person name="McGill C.J."/>
            <person name="Rodriguez I.M."/>
            <person name="Rodriguez B."/>
            <person name="Murad R."/>
            <person name="Mortazavi A."/>
        </authorList>
    </citation>
    <scope>NUCLEOTIDE SEQUENCE [LARGE SCALE GENOMIC DNA]</scope>
    <source>
        <strain evidence="11 12">ALL</strain>
    </source>
</reference>
<dbReference type="GO" id="GO:0042923">
    <property type="term" value="F:neuropeptide binding"/>
    <property type="evidence" value="ECO:0007669"/>
    <property type="project" value="TreeGrafter"/>
</dbReference>
<dbReference type="PRINTS" id="PR00237">
    <property type="entry name" value="GPCRRHODOPSN"/>
</dbReference>